<accession>A0ABX1GST6</accession>
<dbReference type="InterPro" id="IPR021953">
    <property type="entry name" value="DUF3570"/>
</dbReference>
<gene>
    <name evidence="1" type="ORF">HCU67_13750</name>
</gene>
<name>A0ABX1GST6_9FLAO</name>
<comment type="caution">
    <text evidence="1">The sequence shown here is derived from an EMBL/GenBank/DDBJ whole genome shotgun (WGS) entry which is preliminary data.</text>
</comment>
<protein>
    <submittedName>
        <fullName evidence="1">DUF3570 domain-containing protein</fullName>
    </submittedName>
</protein>
<dbReference type="RefSeq" id="WP_168553171.1">
    <property type="nucleotide sequence ID" value="NZ_JAAWWL010000002.1"/>
</dbReference>
<evidence type="ECO:0000313" key="2">
    <source>
        <dbReference type="Proteomes" id="UP000718451"/>
    </source>
</evidence>
<dbReference type="Proteomes" id="UP000718451">
    <property type="component" value="Unassembled WGS sequence"/>
</dbReference>
<proteinExistence type="predicted"/>
<dbReference type="Pfam" id="PF12094">
    <property type="entry name" value="DUF3570"/>
    <property type="match status" value="1"/>
</dbReference>
<keyword evidence="2" id="KW-1185">Reference proteome</keyword>
<dbReference type="EMBL" id="JAAWWL010000002">
    <property type="protein sequence ID" value="NKI33017.1"/>
    <property type="molecule type" value="Genomic_DNA"/>
</dbReference>
<organism evidence="1 2">
    <name type="scientific">Croceivirga thetidis</name>
    <dbReference type="NCBI Taxonomy" id="2721623"/>
    <lineage>
        <taxon>Bacteria</taxon>
        <taxon>Pseudomonadati</taxon>
        <taxon>Bacteroidota</taxon>
        <taxon>Flavobacteriia</taxon>
        <taxon>Flavobacteriales</taxon>
        <taxon>Flavobacteriaceae</taxon>
        <taxon>Croceivirga</taxon>
    </lineage>
</organism>
<evidence type="ECO:0000313" key="1">
    <source>
        <dbReference type="EMBL" id="NKI33017.1"/>
    </source>
</evidence>
<reference evidence="1 2" key="1">
    <citation type="submission" date="2020-04" db="EMBL/GenBank/DDBJ databases">
        <authorList>
            <person name="Yoon J."/>
        </authorList>
    </citation>
    <scope>NUCLEOTIDE SEQUENCE [LARGE SCALE GENOMIC DNA]</scope>
    <source>
        <strain evidence="1 2">DJ-13</strain>
    </source>
</reference>
<sequence>MTISLTLAHKKLVYLLLGYCLCGFSQQTDTTYKKRVLESSEVDLLFSYYSQEGVNAAVTGGEGTEELTDATSTIVLRMPISEDGILTIDAGISAYTSASSSNIDPFDGSNPANPFDTSSGASRKDVLAYFNPSYQKYSEDRNTIWSVNGYVSNEYDYFSIGFGGSFARLFNEKNTELSISANAFIDNWNPQYPIEFRGGFAGSVAGYDPLFTTFSNLGRNSYSASVGFSQILSKKLQGAIFFDAVLQNGLLSTPFQRVYFGDRDDFFVEDFQLADDVERLPDSRLKFPLGARLNYYLNDAMVIRTYYRYYFDDWGIRSHTFNIEVPLKLGDRFTAYPAFRYYTQTAADYFYAKELALSSFDFYTSDFDLSDYNANQYSIGVQYKDIFNETKIWFFGLKTIDLRYSYYQRNNGLDASIFTLGTSFILD</sequence>